<comment type="caution">
    <text evidence="1">The sequence shown here is derived from an EMBL/GenBank/DDBJ whole genome shotgun (WGS) entry which is preliminary data.</text>
</comment>
<keyword evidence="2" id="KW-1185">Reference proteome</keyword>
<dbReference type="Proteomes" id="UP000053237">
    <property type="component" value="Unassembled WGS sequence"/>
</dbReference>
<organism evidence="1 2">
    <name type="scientific">Albugo candida</name>
    <dbReference type="NCBI Taxonomy" id="65357"/>
    <lineage>
        <taxon>Eukaryota</taxon>
        <taxon>Sar</taxon>
        <taxon>Stramenopiles</taxon>
        <taxon>Oomycota</taxon>
        <taxon>Peronosporomycetes</taxon>
        <taxon>Albuginales</taxon>
        <taxon>Albuginaceae</taxon>
        <taxon>Albugo</taxon>
    </lineage>
</organism>
<protein>
    <submittedName>
        <fullName evidence="1">Uncharacterized protein</fullName>
    </submittedName>
</protein>
<sequence>MKEDRIDRDTIHVCWYFIKGGGEKSISFMTMTTVMTEAHVNVSNLLMGTLAHRMRFLAHAQEHLVNQIVSSPDVVLMLELRRRGRVCALNRQVIFSMQKDDNQLIRDDHNRGNV</sequence>
<reference evidence="1 2" key="1">
    <citation type="submission" date="2012-05" db="EMBL/GenBank/DDBJ databases">
        <title>Recombination and specialization in a pathogen metapopulation.</title>
        <authorList>
            <person name="Gardiner A."/>
            <person name="Kemen E."/>
            <person name="Schultz-Larsen T."/>
            <person name="MacLean D."/>
            <person name="Van Oosterhout C."/>
            <person name="Jones J.D.G."/>
        </authorList>
    </citation>
    <scope>NUCLEOTIDE SEQUENCE [LARGE SCALE GENOMIC DNA]</scope>
    <source>
        <strain evidence="1 2">Ac Nc2</strain>
    </source>
</reference>
<name>A0A024G4U3_9STRA</name>
<dbReference type="EMBL" id="CAIX01000021">
    <property type="protein sequence ID" value="CCI41573.1"/>
    <property type="molecule type" value="Genomic_DNA"/>
</dbReference>
<dbReference type="InParanoid" id="A0A024G4U3"/>
<evidence type="ECO:0000313" key="2">
    <source>
        <dbReference type="Proteomes" id="UP000053237"/>
    </source>
</evidence>
<evidence type="ECO:0000313" key="1">
    <source>
        <dbReference type="EMBL" id="CCI41573.1"/>
    </source>
</evidence>
<dbReference type="AlphaFoldDB" id="A0A024G4U3"/>
<proteinExistence type="predicted"/>
<gene>
    <name evidence="1" type="ORF">BN9_023570</name>
</gene>
<accession>A0A024G4U3</accession>